<dbReference type="EMBL" id="SZNQ01000001">
    <property type="protein sequence ID" value="TKT03644.1"/>
    <property type="molecule type" value="Genomic_DNA"/>
</dbReference>
<gene>
    <name evidence="1" type="ORF">E4U91_28635</name>
</gene>
<evidence type="ECO:0000313" key="2">
    <source>
        <dbReference type="Proteomes" id="UP000305929"/>
    </source>
</evidence>
<comment type="caution">
    <text evidence="1">The sequence shown here is derived from an EMBL/GenBank/DDBJ whole genome shotgun (WGS) entry which is preliminary data.</text>
</comment>
<evidence type="ECO:0000313" key="1">
    <source>
        <dbReference type="EMBL" id="TKT03644.1"/>
    </source>
</evidence>
<name>A0A4U5WN50_STRLS</name>
<protein>
    <submittedName>
        <fullName evidence="1">Uncharacterized protein</fullName>
    </submittedName>
</protein>
<reference evidence="1 2" key="1">
    <citation type="submission" date="2019-04" db="EMBL/GenBank/DDBJ databases">
        <title>Streptomyces lasaliensis sp. nov., an Actinomycete isolated from soil which produces the polyether antibiotic lasalocid.</title>
        <authorList>
            <person name="Erwin G."/>
            <person name="Haber C."/>
        </authorList>
    </citation>
    <scope>NUCLEOTIDE SEQUENCE [LARGE SCALE GENOMIC DNA]</scope>
    <source>
        <strain evidence="1 2">X-537</strain>
    </source>
</reference>
<dbReference type="Proteomes" id="UP000305929">
    <property type="component" value="Unassembled WGS sequence"/>
</dbReference>
<dbReference type="OrthoDB" id="3542260at2"/>
<organism evidence="1 2">
    <name type="scientific">Streptomyces lasalocidi</name>
    <name type="common">Streptomyces lasaliensis</name>
    <dbReference type="NCBI Taxonomy" id="324833"/>
    <lineage>
        <taxon>Bacteria</taxon>
        <taxon>Bacillati</taxon>
        <taxon>Actinomycetota</taxon>
        <taxon>Actinomycetes</taxon>
        <taxon>Kitasatosporales</taxon>
        <taxon>Streptomycetaceae</taxon>
        <taxon>Streptomyces</taxon>
    </lineage>
</organism>
<keyword evidence="2" id="KW-1185">Reference proteome</keyword>
<dbReference type="AlphaFoldDB" id="A0A4U5WN50"/>
<proteinExistence type="predicted"/>
<dbReference type="RefSeq" id="WP_137309490.1">
    <property type="nucleotide sequence ID" value="NZ_SZNQ01000001.1"/>
</dbReference>
<accession>A0A4U5WN50</accession>
<sequence length="170" mass="18835">MASNGFPSGDFFITNVRSGLVITAVPGGVKTLGSANNRGGDEITYTRTAHPQPLLTTPLPSGKNGLQGWYYDTSDSRNLLVCRTKFDVRGRFVLQAQENDWPTMKGAGANGLSAWKMEDGLISSDTDEPYFLVARSDEEDGTYTLDCVQKSRLFWPQFHENTKWEVTPFS</sequence>